<sequence>MPTSHNASAWADDLQDVVAQAVHTLAHADEPAAWEGRAGSLEWTCWETAEHLADDLFAYAVQLGLTVPPLDVYVPFTGESRRPGGPRNSVHADRAAGVTGLLQVVQSSGALLVAVVRTAPPQARAHHIFGPADASAAAAMGLVETLVHVHDLAQGLGLAWTPPADVCARVLDRLFPDAPAGGDSWATLLWATGRGDLPGRPRLTRWRWHNVPPSETA</sequence>
<organism evidence="1 2">
    <name type="scientific">Nonomuraea salmonea</name>
    <dbReference type="NCBI Taxonomy" id="46181"/>
    <lineage>
        <taxon>Bacteria</taxon>
        <taxon>Bacillati</taxon>
        <taxon>Actinomycetota</taxon>
        <taxon>Actinomycetes</taxon>
        <taxon>Streptosporangiales</taxon>
        <taxon>Streptosporangiaceae</taxon>
        <taxon>Nonomuraea</taxon>
    </lineage>
</organism>
<protein>
    <recommendedName>
        <fullName evidence="3">Mycothiol-dependent maleylpyruvate isomerase metal-binding domain-containing protein</fullName>
    </recommendedName>
</protein>
<dbReference type="SUPFAM" id="SSF109854">
    <property type="entry name" value="DinB/YfiT-like putative metalloenzymes"/>
    <property type="match status" value="1"/>
</dbReference>
<dbReference type="Proteomes" id="UP001589568">
    <property type="component" value="Unassembled WGS sequence"/>
</dbReference>
<comment type="caution">
    <text evidence="1">The sequence shown here is derived from an EMBL/GenBank/DDBJ whole genome shotgun (WGS) entry which is preliminary data.</text>
</comment>
<gene>
    <name evidence="1" type="ORF">ACFFR3_25535</name>
</gene>
<proteinExistence type="predicted"/>
<keyword evidence="2" id="KW-1185">Reference proteome</keyword>
<dbReference type="InterPro" id="IPR034660">
    <property type="entry name" value="DinB/YfiT-like"/>
</dbReference>
<evidence type="ECO:0008006" key="3">
    <source>
        <dbReference type="Google" id="ProtNLM"/>
    </source>
</evidence>
<dbReference type="RefSeq" id="WP_345387212.1">
    <property type="nucleotide sequence ID" value="NZ_BAAAXS010000001.1"/>
</dbReference>
<accession>A0ABV5NSD7</accession>
<name>A0ABV5NSD7_9ACTN</name>
<evidence type="ECO:0000313" key="2">
    <source>
        <dbReference type="Proteomes" id="UP001589568"/>
    </source>
</evidence>
<dbReference type="EMBL" id="JBHMCF010000029">
    <property type="protein sequence ID" value="MFB9472876.1"/>
    <property type="molecule type" value="Genomic_DNA"/>
</dbReference>
<evidence type="ECO:0000313" key="1">
    <source>
        <dbReference type="EMBL" id="MFB9472876.1"/>
    </source>
</evidence>
<reference evidence="1 2" key="1">
    <citation type="submission" date="2024-09" db="EMBL/GenBank/DDBJ databases">
        <authorList>
            <person name="Sun Q."/>
            <person name="Mori K."/>
        </authorList>
    </citation>
    <scope>NUCLEOTIDE SEQUENCE [LARGE SCALE GENOMIC DNA]</scope>
    <source>
        <strain evidence="1 2">JCM 3324</strain>
    </source>
</reference>